<sequence length="249" mass="28721">MLVLVSAGRGQESKVSGMPLYAEYRALYSGHGNDGPLSPGNDRYDPEHHQAVHRIVHVVDETYKTVRPINVRQLWTLKRHDKRMHCFCEFFRDGKLVHGRPVLKWAMFRITVGSIQRTVVFYTHSGPTGRMFYPRSTVESETGSQVDRSLKPREDDEETPSLLYKNEFCIVEKFFEKRFNSLELSLTTKGNARRLPHERKHAGQRPPADVGMKTSWHSSFPHVHGQDSLVMDPEADEKMEEKKKHANAH</sequence>
<evidence type="ECO:0000313" key="3">
    <source>
        <dbReference type="Proteomes" id="UP000078541"/>
    </source>
</evidence>
<dbReference type="Proteomes" id="UP000078541">
    <property type="component" value="Unassembled WGS sequence"/>
</dbReference>
<name>A0A195FB92_9HYME</name>
<keyword evidence="3" id="KW-1185">Reference proteome</keyword>
<feature type="region of interest" description="Disordered" evidence="1">
    <location>
        <begin position="193"/>
        <end position="228"/>
    </location>
</feature>
<feature type="compositionally biased region" description="Basic residues" evidence="1">
    <location>
        <begin position="193"/>
        <end position="203"/>
    </location>
</feature>
<proteinExistence type="predicted"/>
<evidence type="ECO:0000256" key="1">
    <source>
        <dbReference type="SAM" id="MobiDB-lite"/>
    </source>
</evidence>
<dbReference type="AlphaFoldDB" id="A0A195FB92"/>
<dbReference type="EMBL" id="KQ981720">
    <property type="protein sequence ID" value="KYN37309.1"/>
    <property type="molecule type" value="Genomic_DNA"/>
</dbReference>
<organism evidence="2 3">
    <name type="scientific">Trachymyrmex septentrionalis</name>
    <dbReference type="NCBI Taxonomy" id="34720"/>
    <lineage>
        <taxon>Eukaryota</taxon>
        <taxon>Metazoa</taxon>
        <taxon>Ecdysozoa</taxon>
        <taxon>Arthropoda</taxon>
        <taxon>Hexapoda</taxon>
        <taxon>Insecta</taxon>
        <taxon>Pterygota</taxon>
        <taxon>Neoptera</taxon>
        <taxon>Endopterygota</taxon>
        <taxon>Hymenoptera</taxon>
        <taxon>Apocrita</taxon>
        <taxon>Aculeata</taxon>
        <taxon>Formicoidea</taxon>
        <taxon>Formicidae</taxon>
        <taxon>Myrmicinae</taxon>
        <taxon>Trachymyrmex</taxon>
    </lineage>
</organism>
<gene>
    <name evidence="2" type="ORF">ALC56_08367</name>
</gene>
<accession>A0A195FB92</accession>
<reference evidence="2 3" key="1">
    <citation type="submission" date="2016-03" db="EMBL/GenBank/DDBJ databases">
        <title>Trachymyrmex septentrionalis WGS genome.</title>
        <authorList>
            <person name="Nygaard S."/>
            <person name="Hu H."/>
            <person name="Boomsma J."/>
            <person name="Zhang G."/>
        </authorList>
    </citation>
    <scope>NUCLEOTIDE SEQUENCE [LARGE SCALE GENOMIC DNA]</scope>
    <source>
        <strain evidence="2">Tsep2-gDNA-1</strain>
        <tissue evidence="2">Whole body</tissue>
    </source>
</reference>
<feature type="region of interest" description="Disordered" evidence="1">
    <location>
        <begin position="134"/>
        <end position="158"/>
    </location>
</feature>
<protein>
    <submittedName>
        <fullName evidence="2">Uncharacterized protein</fullName>
    </submittedName>
</protein>
<evidence type="ECO:0000313" key="2">
    <source>
        <dbReference type="EMBL" id="KYN37309.1"/>
    </source>
</evidence>
<feature type="compositionally biased region" description="Polar residues" evidence="1">
    <location>
        <begin position="137"/>
        <end position="147"/>
    </location>
</feature>